<dbReference type="PANTHER" id="PTHR33156:SF37">
    <property type="entry name" value="PROTEIN NUCLEAR FUSION DEFECTIVE 6, CHLOROPLASTIC_MITOCHONDRIAL"/>
    <property type="match status" value="1"/>
</dbReference>
<evidence type="ECO:0000313" key="1">
    <source>
        <dbReference type="EMBL" id="KAJ8767262.1"/>
    </source>
</evidence>
<evidence type="ECO:0000313" key="2">
    <source>
        <dbReference type="Proteomes" id="UP001159364"/>
    </source>
</evidence>
<dbReference type="InterPro" id="IPR043459">
    <property type="entry name" value="NFD6/NOXY2-like"/>
</dbReference>
<accession>A0AAV8TK37</accession>
<proteinExistence type="predicted"/>
<gene>
    <name evidence="1" type="ORF">K2173_013659</name>
</gene>
<dbReference type="AlphaFoldDB" id="A0AAV8TK37"/>
<dbReference type="PANTHER" id="PTHR33156">
    <property type="entry name" value="OS02G0230000 PROTEIN"/>
    <property type="match status" value="1"/>
</dbReference>
<sequence length="95" mass="10307">MASFCRSSVTACSRSMAARSNTLAQKTLNLKPVSSAFSSSLTRITKSPSRVFRVLGSVESLMSFHSATANARLRSNIAVDSSCWSWLSQDFAVPR</sequence>
<keyword evidence="2" id="KW-1185">Reference proteome</keyword>
<organism evidence="1 2">
    <name type="scientific">Erythroxylum novogranatense</name>
    <dbReference type="NCBI Taxonomy" id="1862640"/>
    <lineage>
        <taxon>Eukaryota</taxon>
        <taxon>Viridiplantae</taxon>
        <taxon>Streptophyta</taxon>
        <taxon>Embryophyta</taxon>
        <taxon>Tracheophyta</taxon>
        <taxon>Spermatophyta</taxon>
        <taxon>Magnoliopsida</taxon>
        <taxon>eudicotyledons</taxon>
        <taxon>Gunneridae</taxon>
        <taxon>Pentapetalae</taxon>
        <taxon>rosids</taxon>
        <taxon>fabids</taxon>
        <taxon>Malpighiales</taxon>
        <taxon>Erythroxylaceae</taxon>
        <taxon>Erythroxylum</taxon>
    </lineage>
</organism>
<reference evidence="1 2" key="1">
    <citation type="submission" date="2021-09" db="EMBL/GenBank/DDBJ databases">
        <title>Genomic insights and catalytic innovation underlie evolution of tropane alkaloids biosynthesis.</title>
        <authorList>
            <person name="Wang Y.-J."/>
            <person name="Tian T."/>
            <person name="Huang J.-P."/>
            <person name="Huang S.-X."/>
        </authorList>
    </citation>
    <scope>NUCLEOTIDE SEQUENCE [LARGE SCALE GENOMIC DNA]</scope>
    <source>
        <strain evidence="1">KIB-2018</strain>
        <tissue evidence="1">Leaf</tissue>
    </source>
</reference>
<dbReference type="Proteomes" id="UP001159364">
    <property type="component" value="Linkage Group LG04"/>
</dbReference>
<dbReference type="EMBL" id="JAIWQS010000004">
    <property type="protein sequence ID" value="KAJ8767262.1"/>
    <property type="molecule type" value="Genomic_DNA"/>
</dbReference>
<protein>
    <recommendedName>
        <fullName evidence="3">Protein NUCLEAR FUSION DEFECTIVE 6, chloroplastic/mitochondrial-like</fullName>
    </recommendedName>
</protein>
<name>A0AAV8TK37_9ROSI</name>
<evidence type="ECO:0008006" key="3">
    <source>
        <dbReference type="Google" id="ProtNLM"/>
    </source>
</evidence>
<comment type="caution">
    <text evidence="1">The sequence shown here is derived from an EMBL/GenBank/DDBJ whole genome shotgun (WGS) entry which is preliminary data.</text>
</comment>